<keyword evidence="7" id="KW-0547">Nucleotide-binding</keyword>
<evidence type="ECO:0000256" key="3">
    <source>
        <dbReference type="ARBA" id="ARBA00022679"/>
    </source>
</evidence>
<keyword evidence="3" id="KW-0808">Transferase</keyword>
<comment type="caution">
    <text evidence="7">The sequence shown here is derived from an EMBL/GenBank/DDBJ whole genome shotgun (WGS) entry which is preliminary data.</text>
</comment>
<evidence type="ECO:0000256" key="4">
    <source>
        <dbReference type="ARBA" id="ARBA00022777"/>
    </source>
</evidence>
<evidence type="ECO:0000259" key="6">
    <source>
        <dbReference type="PROSITE" id="PS50109"/>
    </source>
</evidence>
<dbReference type="GO" id="GO:0005524">
    <property type="term" value="F:ATP binding"/>
    <property type="evidence" value="ECO:0007669"/>
    <property type="project" value="UniProtKB-KW"/>
</dbReference>
<protein>
    <recommendedName>
        <fullName evidence="2">histidine kinase</fullName>
        <ecNumber evidence="2">2.7.13.3</ecNumber>
    </recommendedName>
</protein>
<keyword evidence="7" id="KW-0067">ATP-binding</keyword>
<evidence type="ECO:0000256" key="1">
    <source>
        <dbReference type="ARBA" id="ARBA00000085"/>
    </source>
</evidence>
<name>A0ABV1WBE0_9ACTN</name>
<keyword evidence="8" id="KW-1185">Reference proteome</keyword>
<sequence length="95" mass="10210">SSRVDVGLRTLGDTAELIVADDGPGIPEADRERVFGRFTRLDDARARDTGGSGLGLAIVRDTVTAHHGSTRIEDNRPGARLVVRLPAMGQDCEER</sequence>
<dbReference type="InterPro" id="IPR004358">
    <property type="entry name" value="Sig_transdc_His_kin-like_C"/>
</dbReference>
<evidence type="ECO:0000313" key="8">
    <source>
        <dbReference type="Proteomes" id="UP001458415"/>
    </source>
</evidence>
<dbReference type="Gene3D" id="3.30.565.10">
    <property type="entry name" value="Histidine kinase-like ATPase, C-terminal domain"/>
    <property type="match status" value="1"/>
</dbReference>
<dbReference type="EC" id="2.7.13.3" evidence="2"/>
<reference evidence="7 8" key="1">
    <citation type="submission" date="2024-06" db="EMBL/GenBank/DDBJ databases">
        <title>The Natural Products Discovery Center: Release of the First 8490 Sequenced Strains for Exploring Actinobacteria Biosynthetic Diversity.</title>
        <authorList>
            <person name="Kalkreuter E."/>
            <person name="Kautsar S.A."/>
            <person name="Yang D."/>
            <person name="Bader C.D."/>
            <person name="Teijaro C.N."/>
            <person name="Fluegel L."/>
            <person name="Davis C.M."/>
            <person name="Simpson J.R."/>
            <person name="Lauterbach L."/>
            <person name="Steele A.D."/>
            <person name="Gui C."/>
            <person name="Meng S."/>
            <person name="Li G."/>
            <person name="Viehrig K."/>
            <person name="Ye F."/>
            <person name="Su P."/>
            <person name="Kiefer A.F."/>
            <person name="Nichols A."/>
            <person name="Cepeda A.J."/>
            <person name="Yan W."/>
            <person name="Fan B."/>
            <person name="Jiang Y."/>
            <person name="Adhikari A."/>
            <person name="Zheng C.-J."/>
            <person name="Schuster L."/>
            <person name="Cowan T.M."/>
            <person name="Smanski M.J."/>
            <person name="Chevrette M.G."/>
            <person name="De Carvalho L.P.S."/>
            <person name="Shen B."/>
        </authorList>
    </citation>
    <scope>NUCLEOTIDE SEQUENCE [LARGE SCALE GENOMIC DNA]</scope>
    <source>
        <strain evidence="7 8">NPDC000634</strain>
    </source>
</reference>
<feature type="non-terminal residue" evidence="7">
    <location>
        <position position="1"/>
    </location>
</feature>
<dbReference type="InterPro" id="IPR005467">
    <property type="entry name" value="His_kinase_dom"/>
</dbReference>
<comment type="catalytic activity">
    <reaction evidence="1">
        <text>ATP + protein L-histidine = ADP + protein N-phospho-L-histidine.</text>
        <dbReference type="EC" id="2.7.13.3"/>
    </reaction>
</comment>
<dbReference type="Pfam" id="PF02518">
    <property type="entry name" value="HATPase_c"/>
    <property type="match status" value="1"/>
</dbReference>
<dbReference type="InterPro" id="IPR036890">
    <property type="entry name" value="HATPase_C_sf"/>
</dbReference>
<evidence type="ECO:0000256" key="5">
    <source>
        <dbReference type="ARBA" id="ARBA00023012"/>
    </source>
</evidence>
<dbReference type="SMART" id="SM00387">
    <property type="entry name" value="HATPase_c"/>
    <property type="match status" value="1"/>
</dbReference>
<gene>
    <name evidence="7" type="ORF">ABT317_32310</name>
</gene>
<dbReference type="InterPro" id="IPR003594">
    <property type="entry name" value="HATPase_dom"/>
</dbReference>
<dbReference type="SUPFAM" id="SSF55874">
    <property type="entry name" value="ATPase domain of HSP90 chaperone/DNA topoisomerase II/histidine kinase"/>
    <property type="match status" value="1"/>
</dbReference>
<feature type="domain" description="Histidine kinase" evidence="6">
    <location>
        <begin position="1"/>
        <end position="89"/>
    </location>
</feature>
<dbReference type="PANTHER" id="PTHR43711">
    <property type="entry name" value="TWO-COMPONENT HISTIDINE KINASE"/>
    <property type="match status" value="1"/>
</dbReference>
<keyword evidence="5" id="KW-0902">Two-component regulatory system</keyword>
<keyword evidence="4" id="KW-0418">Kinase</keyword>
<organism evidence="7 8">
    <name type="scientific">Streptomyces carpinensis</name>
    <dbReference type="NCBI Taxonomy" id="66369"/>
    <lineage>
        <taxon>Bacteria</taxon>
        <taxon>Bacillati</taxon>
        <taxon>Actinomycetota</taxon>
        <taxon>Actinomycetes</taxon>
        <taxon>Kitasatosporales</taxon>
        <taxon>Streptomycetaceae</taxon>
        <taxon>Streptomyces</taxon>
    </lineage>
</organism>
<dbReference type="Proteomes" id="UP001458415">
    <property type="component" value="Unassembled WGS sequence"/>
</dbReference>
<dbReference type="PRINTS" id="PR00344">
    <property type="entry name" value="BCTRLSENSOR"/>
</dbReference>
<dbReference type="PROSITE" id="PS50109">
    <property type="entry name" value="HIS_KIN"/>
    <property type="match status" value="1"/>
</dbReference>
<dbReference type="EMBL" id="JBEPCU010000786">
    <property type="protein sequence ID" value="MER6981529.1"/>
    <property type="molecule type" value="Genomic_DNA"/>
</dbReference>
<evidence type="ECO:0000313" key="7">
    <source>
        <dbReference type="EMBL" id="MER6981529.1"/>
    </source>
</evidence>
<evidence type="ECO:0000256" key="2">
    <source>
        <dbReference type="ARBA" id="ARBA00012438"/>
    </source>
</evidence>
<accession>A0ABV1WBE0</accession>
<proteinExistence type="predicted"/>
<dbReference type="PANTHER" id="PTHR43711:SF32">
    <property type="entry name" value="SENSOR-TYPE HISTIDINE KINASE PRRB"/>
    <property type="match status" value="1"/>
</dbReference>
<dbReference type="InterPro" id="IPR050736">
    <property type="entry name" value="Sensor_HK_Regulatory"/>
</dbReference>